<accession>D7FID5</accession>
<feature type="region of interest" description="Disordered" evidence="2">
    <location>
        <begin position="223"/>
        <end position="328"/>
    </location>
</feature>
<dbReference type="AlphaFoldDB" id="D7FID5"/>
<feature type="compositionally biased region" description="Basic and acidic residues" evidence="2">
    <location>
        <begin position="783"/>
        <end position="804"/>
    </location>
</feature>
<feature type="region of interest" description="Disordered" evidence="2">
    <location>
        <begin position="116"/>
        <end position="177"/>
    </location>
</feature>
<feature type="compositionally biased region" description="Basic and acidic residues" evidence="2">
    <location>
        <begin position="134"/>
        <end position="151"/>
    </location>
</feature>
<proteinExistence type="predicted"/>
<keyword evidence="1" id="KW-0175">Coiled coil</keyword>
<evidence type="ECO:0000256" key="1">
    <source>
        <dbReference type="SAM" id="Coils"/>
    </source>
</evidence>
<reference evidence="3 4" key="1">
    <citation type="journal article" date="2010" name="Nature">
        <title>The Ectocarpus genome and the independent evolution of multicellularity in brown algae.</title>
        <authorList>
            <person name="Cock J.M."/>
            <person name="Sterck L."/>
            <person name="Rouze P."/>
            <person name="Scornet D."/>
            <person name="Allen A.E."/>
            <person name="Amoutzias G."/>
            <person name="Anthouard V."/>
            <person name="Artiguenave F."/>
            <person name="Aury J.M."/>
            <person name="Badger J.H."/>
            <person name="Beszteri B."/>
            <person name="Billiau K."/>
            <person name="Bonnet E."/>
            <person name="Bothwell J.H."/>
            <person name="Bowler C."/>
            <person name="Boyen C."/>
            <person name="Brownlee C."/>
            <person name="Carrano C.J."/>
            <person name="Charrier B."/>
            <person name="Cho G.Y."/>
            <person name="Coelho S.M."/>
            <person name="Collen J."/>
            <person name="Corre E."/>
            <person name="Da Silva C."/>
            <person name="Delage L."/>
            <person name="Delaroque N."/>
            <person name="Dittami S.M."/>
            <person name="Doulbeau S."/>
            <person name="Elias M."/>
            <person name="Farnham G."/>
            <person name="Gachon C.M."/>
            <person name="Gschloessl B."/>
            <person name="Heesch S."/>
            <person name="Jabbari K."/>
            <person name="Jubin C."/>
            <person name="Kawai H."/>
            <person name="Kimura K."/>
            <person name="Kloareg B."/>
            <person name="Kupper F.C."/>
            <person name="Lang D."/>
            <person name="Le Bail A."/>
            <person name="Leblanc C."/>
            <person name="Lerouge P."/>
            <person name="Lohr M."/>
            <person name="Lopez P.J."/>
            <person name="Martens C."/>
            <person name="Maumus F."/>
            <person name="Michel G."/>
            <person name="Miranda-Saavedra D."/>
            <person name="Morales J."/>
            <person name="Moreau H."/>
            <person name="Motomura T."/>
            <person name="Nagasato C."/>
            <person name="Napoli C.A."/>
            <person name="Nelson D.R."/>
            <person name="Nyvall-Collen P."/>
            <person name="Peters A.F."/>
            <person name="Pommier C."/>
            <person name="Potin P."/>
            <person name="Poulain J."/>
            <person name="Quesneville H."/>
            <person name="Read B."/>
            <person name="Rensing S.A."/>
            <person name="Ritter A."/>
            <person name="Rousvoal S."/>
            <person name="Samanta M."/>
            <person name="Samson G."/>
            <person name="Schroeder D.C."/>
            <person name="Segurens B."/>
            <person name="Strittmatter M."/>
            <person name="Tonon T."/>
            <person name="Tregear J.W."/>
            <person name="Valentin K."/>
            <person name="von Dassow P."/>
            <person name="Yamagishi T."/>
            <person name="Van de Peer Y."/>
            <person name="Wincker P."/>
        </authorList>
    </citation>
    <scope>NUCLEOTIDE SEQUENCE [LARGE SCALE GENOMIC DNA]</scope>
    <source>
        <strain evidence="4">Ec32 / CCAP1310/4</strain>
    </source>
</reference>
<evidence type="ECO:0000256" key="2">
    <source>
        <dbReference type="SAM" id="MobiDB-lite"/>
    </source>
</evidence>
<feature type="region of interest" description="Disordered" evidence="2">
    <location>
        <begin position="56"/>
        <end position="75"/>
    </location>
</feature>
<feature type="compositionally biased region" description="Basic and acidic residues" evidence="2">
    <location>
        <begin position="235"/>
        <end position="249"/>
    </location>
</feature>
<evidence type="ECO:0000313" key="3">
    <source>
        <dbReference type="EMBL" id="CBJ28759.1"/>
    </source>
</evidence>
<feature type="compositionally biased region" description="Gly residues" evidence="2">
    <location>
        <begin position="1136"/>
        <end position="1155"/>
    </location>
</feature>
<keyword evidence="4" id="KW-1185">Reference proteome</keyword>
<dbReference type="EMBL" id="FN647870">
    <property type="protein sequence ID" value="CBJ28759.1"/>
    <property type="molecule type" value="Genomic_DNA"/>
</dbReference>
<feature type="region of interest" description="Disordered" evidence="2">
    <location>
        <begin position="398"/>
        <end position="457"/>
    </location>
</feature>
<feature type="region of interest" description="Disordered" evidence="2">
    <location>
        <begin position="1130"/>
        <end position="1160"/>
    </location>
</feature>
<dbReference type="Proteomes" id="UP000002630">
    <property type="component" value="Linkage Group LG23"/>
</dbReference>
<feature type="region of interest" description="Disordered" evidence="2">
    <location>
        <begin position="717"/>
        <end position="836"/>
    </location>
</feature>
<sequence length="1211" mass="127690">MVENSRTENTAGSTAEKVDEVHAVASFGAISVSSLKLGVAEDLDGAERPIVIRLSDQHGNHRETTPRTCSNVNPLAPSDGRATAWCEELQMPILPGVDAILFEIFLVAKPAYTNHGCGNPETTDTIGSGGSVPTRRDRLGPANPADHHHEPQQGSGSTEGGCKTPRSGGAPADPNRESQPYALIGAVALLLSEVVGAWRTMESPLFDIAGGVAGRIRMAAIIVGRPNPGPGGPLEGERRRSRGDAKRSEPPSALEDDDCTPTRLPAAEVAEAERGGPCGCRRKSEFSPTSPCCCRQHGRRGSGGSGSRGGLPPFSRSEDPAGIPAEQGDLLGGAPAAAKVGCCSRVGAVEMVPKAVILYRGMKLPFRWLRSGTARLMDKSLRQMLGINDTSIASPALYDVDNGGSSSSPQHVRSSRSSRRVGATGFGHDDGQGLRPQLSLPKKNVCPSGAPSAIRRSASDGSLRRFIQHAVVTTTTGDGIVAGLAKISLGCACLNSVTGESDVAFWKKGNFAREVTERQQRLTRKREEKNAEEEKQRRLETEHAKAVAGRLAHRVLCRVRRTRVLALALWRWRLQASKLKLQQDMEEKQGREHKQAIALLEGLREEVASLTATAYEGLVAVSIDALERDLNDSDAADHQGMTGQSVSNATTPDALDKEGVDRAATALKTDIARLSRLRAERNKCVEERLVEIHAIKDAAAACDGPPTPTVAAASTAHIKHAAASRTPAKTRAGGAGTGNDGDPNNSPSVNGPGEHGGTGAANAEQRASFSAAGQLGRGGGTIHRSERDFSEHAFRGGSGDDRLTFHAPSPSPSATTKSAGIKGSGSRGRRQAAAADARAGDVWESIRNKDDAILENFLTRHTRHAFELLGGKARLAHARARGVYENEEGTGGARLCDADSGWGSSLLWALFRHFSDCSLSSPTSLQRWSKPVTAGSVSRETATAKTFSDVRGSPREPSASSIDPPRASESGRSRRKTRCLPPEGLNFSQFETALEGVLEVLTVGSGEPCFGCGGGGREDDSEKNIVGYGGIGEGGEGDIGSVVGGGNAIRQRTVTMAQRFAMAGVVQLAKELATKELLARDCHARETFALLDPSLQYILDVNEQILHEIFAHYCRRYALSPILPRGDNDSAVPGRAEGGSDLGGVGRGGGDGGRSGSDIVPRRTALGLRFEGGTAFAREFGLTTVVGGSIGALPACLHACQLRLQLLLKPT</sequence>
<feature type="compositionally biased region" description="Polar residues" evidence="2">
    <location>
        <begin position="641"/>
        <end position="651"/>
    </location>
</feature>
<name>D7FID5_ECTSI</name>
<evidence type="ECO:0000313" key="4">
    <source>
        <dbReference type="Proteomes" id="UP000002630"/>
    </source>
</evidence>
<feature type="compositionally biased region" description="Basic and acidic residues" evidence="2">
    <location>
        <begin position="56"/>
        <end position="65"/>
    </location>
</feature>
<feature type="region of interest" description="Disordered" evidence="2">
    <location>
        <begin position="920"/>
        <end position="980"/>
    </location>
</feature>
<feature type="region of interest" description="Disordered" evidence="2">
    <location>
        <begin position="633"/>
        <end position="656"/>
    </location>
</feature>
<feature type="compositionally biased region" description="Polar residues" evidence="2">
    <location>
        <begin position="935"/>
        <end position="946"/>
    </location>
</feature>
<protein>
    <submittedName>
        <fullName evidence="3">Uncharacterized protein</fullName>
    </submittedName>
</protein>
<dbReference type="InParanoid" id="D7FID5"/>
<gene>
    <name evidence="3" type="ORF">Esi_0119_0081</name>
</gene>
<dbReference type="EMBL" id="FN649748">
    <property type="protein sequence ID" value="CBJ28759.1"/>
    <property type="molecule type" value="Genomic_DNA"/>
</dbReference>
<feature type="coiled-coil region" evidence="1">
    <location>
        <begin position="512"/>
        <end position="544"/>
    </location>
</feature>
<dbReference type="OrthoDB" id="10433934at2759"/>
<organism evidence="3 4">
    <name type="scientific">Ectocarpus siliculosus</name>
    <name type="common">Brown alga</name>
    <name type="synonym">Conferva siliculosa</name>
    <dbReference type="NCBI Taxonomy" id="2880"/>
    <lineage>
        <taxon>Eukaryota</taxon>
        <taxon>Sar</taxon>
        <taxon>Stramenopiles</taxon>
        <taxon>Ochrophyta</taxon>
        <taxon>PX clade</taxon>
        <taxon>Phaeophyceae</taxon>
        <taxon>Ectocarpales</taxon>
        <taxon>Ectocarpaceae</taxon>
        <taxon>Ectocarpus</taxon>
    </lineage>
</organism>